<feature type="non-terminal residue" evidence="1">
    <location>
        <position position="94"/>
    </location>
</feature>
<sequence length="94" mass="9729">MTHSLDGNESGLLAYYNCNSTSGTTLSDMTSNANHGDLTATWIASDIPLGNASVCDYSGSLPEDFQVTLSHTSGDSLTAKGDGGAISGLHLYRV</sequence>
<reference evidence="2" key="1">
    <citation type="submission" date="2012-11" db="EMBL/GenBank/DDBJ databases">
        <authorList>
            <person name="Lucero-Rivera Y.E."/>
            <person name="Tovar-Ramirez D."/>
        </authorList>
    </citation>
    <scope>NUCLEOTIDE SEQUENCE [LARGE SCALE GENOMIC DNA]</scope>
    <source>
        <strain evidence="2">Araruama</strain>
    </source>
</reference>
<accession>A0A1V1NSK1</accession>
<dbReference type="EMBL" id="ATBP01002707">
    <property type="protein sequence ID" value="ETR65559.1"/>
    <property type="molecule type" value="Genomic_DNA"/>
</dbReference>
<dbReference type="AlphaFoldDB" id="A0A1V1NSK1"/>
<evidence type="ECO:0000313" key="1">
    <source>
        <dbReference type="EMBL" id="ETR65559.1"/>
    </source>
</evidence>
<comment type="caution">
    <text evidence="1">The sequence shown here is derived from an EMBL/GenBank/DDBJ whole genome shotgun (WGS) entry which is preliminary data.</text>
</comment>
<evidence type="ECO:0000313" key="2">
    <source>
        <dbReference type="Proteomes" id="UP000189670"/>
    </source>
</evidence>
<gene>
    <name evidence="1" type="ORF">OMM_14062</name>
</gene>
<proteinExistence type="predicted"/>
<protein>
    <submittedName>
        <fullName evidence="1">Uncharacterized protein</fullName>
    </submittedName>
</protein>
<dbReference type="Proteomes" id="UP000189670">
    <property type="component" value="Unassembled WGS sequence"/>
</dbReference>
<organism evidence="1 2">
    <name type="scientific">Candidatus Magnetoglobus multicellularis str. Araruama</name>
    <dbReference type="NCBI Taxonomy" id="890399"/>
    <lineage>
        <taxon>Bacteria</taxon>
        <taxon>Pseudomonadati</taxon>
        <taxon>Thermodesulfobacteriota</taxon>
        <taxon>Desulfobacteria</taxon>
        <taxon>Desulfobacterales</taxon>
        <taxon>Desulfobacteraceae</taxon>
        <taxon>Candidatus Magnetoglobus</taxon>
    </lineage>
</organism>
<name>A0A1V1NSK1_9BACT</name>